<reference evidence="2 3" key="1">
    <citation type="submission" date="2016-06" db="EMBL/GenBank/DDBJ databases">
        <authorList>
            <person name="Kjaerup R.B."/>
            <person name="Dalgaard T.S."/>
            <person name="Juul-Madsen H.R."/>
        </authorList>
    </citation>
    <scope>NUCLEOTIDE SEQUENCE [LARGE SCALE GENOMIC DNA]</scope>
    <source>
        <strain evidence="2 3">DSM 45626</strain>
    </source>
</reference>
<evidence type="ECO:0000313" key="2">
    <source>
        <dbReference type="EMBL" id="SCE81398.1"/>
    </source>
</evidence>
<gene>
    <name evidence="2" type="ORF">GA0070558_10832</name>
</gene>
<accession>A0A1C4VBP6</accession>
<proteinExistence type="predicted"/>
<feature type="chain" id="PRO_5008705722" description="Transglycosylase SLT domain-containing protein" evidence="1">
    <location>
        <begin position="29"/>
        <end position="946"/>
    </location>
</feature>
<dbReference type="RefSeq" id="WP_141722188.1">
    <property type="nucleotide sequence ID" value="NZ_FMCW01000008.1"/>
</dbReference>
<sequence>MLATRLRALMSTLVLGATVAVAPQAVSAAAPVAPVPDMGSQASIADPATVLGPGWRRSSDLLVAGAGDTNGFHVYLAREKDAFAWSTLATLNDGQNGVGSWTGYVCLTGSGRYAAVVYAPVIATNKPARMLAGAYAAVVDVRTGKARQVVRGVQLAYFNPACGPGDRVLLTRAIGRDHEETDLLTVDAAAARVTEVRRIKAQFTTPAPAADGDYGVVRGELVRVGKGGRLTRLATPGGQPYAVRATADGAVDLLTVKPGGEAEQSAAYRYRAGRLTHVGTSPGKQLELLGLSGGRNALIGEIDGLTKGSAKDLVLLRSSRPARAVSREGHLVVHGMRAERQDARTSKRVRGDGELRVTVQASRAGAVRSGLVRTERRTAADVTVLAGPVPAGMAALAVPPDPGQPRCAIPRNNVYYQVFQPSANQVEWAVDLAVNNLLRVDRTIPGIPTYKPQVMFSLPAGSPLVPAQLMLAILAQETNLAQASWHAVPGDAGNPLVSDYYGSRPHGENIKIIDYGEADCGYGISQVTDGMASGQTSYSSEQQEVIAVDYMANIAAGLKILVQKWQEVQATGSQVNNGDPRYIENWFLAVWGYNSGIYQNTGGPYGVGWFNNPANPDYPANRTPFLRASLDDASHPADWSYPEKIMGWAETPQWQWIPPLTKYAEPNFGVGSGDVLQLPGRFQFCGSVNYCTPNASNPCPSWNSNCWWHGTTSWGDGCAAKCATGKLAHSLNAPEPPVIYVYSPSCAPFQADIGTVAAVIDNLNNESGVNRLGCAPQPRGGKFTLRTGSPFGSTAGLYGQVDLHQLGAGYLGHTWFTHSYDEADAQHHRVLGTWTTDLPSDDYEIIVHLPSHGANEQVKYVISQGDGGAGGSDHQIVCEIDQNVTAYDDKWVSLGWTWLYPGAKVQLDNIVDGADGTVDVAYDAIAFVNVPGYANGRSCGSPYPMS</sequence>
<evidence type="ECO:0000256" key="1">
    <source>
        <dbReference type="SAM" id="SignalP"/>
    </source>
</evidence>
<protein>
    <recommendedName>
        <fullName evidence="4">Transglycosylase SLT domain-containing protein</fullName>
    </recommendedName>
</protein>
<evidence type="ECO:0000313" key="3">
    <source>
        <dbReference type="Proteomes" id="UP000199375"/>
    </source>
</evidence>
<feature type="signal peptide" evidence="1">
    <location>
        <begin position="1"/>
        <end position="28"/>
    </location>
</feature>
<dbReference type="AlphaFoldDB" id="A0A1C4VBP6"/>
<organism evidence="2 3">
    <name type="scientific">Micromonospora haikouensis</name>
    <dbReference type="NCBI Taxonomy" id="686309"/>
    <lineage>
        <taxon>Bacteria</taxon>
        <taxon>Bacillati</taxon>
        <taxon>Actinomycetota</taxon>
        <taxon>Actinomycetes</taxon>
        <taxon>Micromonosporales</taxon>
        <taxon>Micromonosporaceae</taxon>
        <taxon>Micromonospora</taxon>
    </lineage>
</organism>
<dbReference type="EMBL" id="FMCW01000008">
    <property type="protein sequence ID" value="SCE81398.1"/>
    <property type="molecule type" value="Genomic_DNA"/>
</dbReference>
<dbReference type="Proteomes" id="UP000199375">
    <property type="component" value="Unassembled WGS sequence"/>
</dbReference>
<keyword evidence="1" id="KW-0732">Signal</keyword>
<name>A0A1C4VBP6_9ACTN</name>
<evidence type="ECO:0008006" key="4">
    <source>
        <dbReference type="Google" id="ProtNLM"/>
    </source>
</evidence>